<keyword evidence="5" id="KW-0472">Membrane</keyword>
<evidence type="ECO:0000256" key="5">
    <source>
        <dbReference type="SAM" id="Phobius"/>
    </source>
</evidence>
<dbReference type="EMBL" id="CAJPDQ010000004">
    <property type="protein sequence ID" value="CAF9907812.1"/>
    <property type="molecule type" value="Genomic_DNA"/>
</dbReference>
<evidence type="ECO:0000313" key="8">
    <source>
        <dbReference type="Proteomes" id="UP000664169"/>
    </source>
</evidence>
<evidence type="ECO:0000259" key="6">
    <source>
        <dbReference type="Pfam" id="PF00135"/>
    </source>
</evidence>
<feature type="region of interest" description="Disordered" evidence="4">
    <location>
        <begin position="24"/>
        <end position="45"/>
    </location>
</feature>
<evidence type="ECO:0000256" key="3">
    <source>
        <dbReference type="RuleBase" id="RU361235"/>
    </source>
</evidence>
<feature type="compositionally biased region" description="Basic and acidic residues" evidence="4">
    <location>
        <begin position="33"/>
        <end position="45"/>
    </location>
</feature>
<comment type="caution">
    <text evidence="7">The sequence shown here is derived from an EMBL/GenBank/DDBJ whole genome shotgun (WGS) entry which is preliminary data.</text>
</comment>
<name>A0A8H3EL20_9LECA</name>
<evidence type="ECO:0000313" key="7">
    <source>
        <dbReference type="EMBL" id="CAF9907812.1"/>
    </source>
</evidence>
<evidence type="ECO:0000256" key="1">
    <source>
        <dbReference type="ARBA" id="ARBA00005964"/>
    </source>
</evidence>
<dbReference type="OrthoDB" id="408631at2759"/>
<dbReference type="PANTHER" id="PTHR11559">
    <property type="entry name" value="CARBOXYLESTERASE"/>
    <property type="match status" value="1"/>
</dbReference>
<dbReference type="InterPro" id="IPR050309">
    <property type="entry name" value="Type-B_Carboxylest/Lipase"/>
</dbReference>
<dbReference type="InterPro" id="IPR019826">
    <property type="entry name" value="Carboxylesterase_B_AS"/>
</dbReference>
<dbReference type="Pfam" id="PF00135">
    <property type="entry name" value="COesterase"/>
    <property type="match status" value="1"/>
</dbReference>
<accession>A0A8H3EL20</accession>
<dbReference type="EC" id="3.1.1.-" evidence="3"/>
<comment type="similarity">
    <text evidence="1 3">Belongs to the type-B carboxylesterase/lipase family.</text>
</comment>
<reference evidence="7" key="1">
    <citation type="submission" date="2021-03" db="EMBL/GenBank/DDBJ databases">
        <authorList>
            <person name="Tagirdzhanova G."/>
        </authorList>
    </citation>
    <scope>NUCLEOTIDE SEQUENCE</scope>
</reference>
<keyword evidence="5" id="KW-0812">Transmembrane</keyword>
<evidence type="ECO:0000256" key="4">
    <source>
        <dbReference type="SAM" id="MobiDB-lite"/>
    </source>
</evidence>
<proteinExistence type="inferred from homology"/>
<keyword evidence="5" id="KW-1133">Transmembrane helix</keyword>
<dbReference type="InterPro" id="IPR002018">
    <property type="entry name" value="CarbesteraseB"/>
</dbReference>
<feature type="transmembrane region" description="Helical" evidence="5">
    <location>
        <begin position="88"/>
        <end position="109"/>
    </location>
</feature>
<dbReference type="InterPro" id="IPR029058">
    <property type="entry name" value="AB_hydrolase_fold"/>
</dbReference>
<dbReference type="PROSITE" id="PS00122">
    <property type="entry name" value="CARBOXYLESTERASE_B_1"/>
    <property type="match status" value="1"/>
</dbReference>
<organism evidence="7 8">
    <name type="scientific">Gomphillus americanus</name>
    <dbReference type="NCBI Taxonomy" id="1940652"/>
    <lineage>
        <taxon>Eukaryota</taxon>
        <taxon>Fungi</taxon>
        <taxon>Dikarya</taxon>
        <taxon>Ascomycota</taxon>
        <taxon>Pezizomycotina</taxon>
        <taxon>Lecanoromycetes</taxon>
        <taxon>OSLEUM clade</taxon>
        <taxon>Ostropomycetidae</taxon>
        <taxon>Ostropales</taxon>
        <taxon>Graphidaceae</taxon>
        <taxon>Gomphilloideae</taxon>
        <taxon>Gomphillus</taxon>
    </lineage>
</organism>
<keyword evidence="8" id="KW-1185">Reference proteome</keyword>
<dbReference type="GO" id="GO:0016787">
    <property type="term" value="F:hydrolase activity"/>
    <property type="evidence" value="ECO:0007669"/>
    <property type="project" value="UniProtKB-KW"/>
</dbReference>
<gene>
    <name evidence="7" type="ORF">GOMPHAMPRED_005993</name>
</gene>
<dbReference type="AlphaFoldDB" id="A0A8H3EL20"/>
<dbReference type="Proteomes" id="UP000664169">
    <property type="component" value="Unassembled WGS sequence"/>
</dbReference>
<sequence>MQEERQITAEERSQIIRAFQSPDISLSNMNGHQGERNTRPQRYDQTHSSYFGTASNTTNNGLPRKNPPIQSYTSTVFRRSRIRRGTEIIVVAILAVATALVIFCATTFATDAFQPNDSGLVVNLSFGQYQGIALPSGVSQYLGLRYAATPIRFAPSQSPAPFSGVHVADDFATTCQGQGELKQTNPEDCLFANVFAPTSADSTSKLPVYVFIQGGGLTNSTFNMNATSLVQASGFNVVVVTFNYRVGPFGFLSSQEIQALGGLNAGLQDQYQLLQWVQKEISQFGGDPDHVVLGGQSAGAESVLYMLVAHGGVDKGLFHGALMESTSMPPVRNVSDQQFQYDSLVDNANCSDQRDTLSCLRALSSQDLLDAAEAIPYPGLTGDPVFQWSAVIDGTVLTDLPINSLIKGNFVHVPTIFGDVTDEGTEFTPRDIKTAGDARGFLKDNWPTVTSSQLDSFSSLYSLTSHQGSSNYWQIASEAYGETRYICPGIHMSNLLVNQTGMNGSVWNWRYNVASPKQISSGLGAAHGSEMAAIWGSASSSLAQVLYNTTGITNVVNPIKSFWLSFIRTLDPNTHKDSDVPNWDPWTGQNRILFNLNGTTMETIDEDQIKRCGYLAQINLALKQ</sequence>
<protein>
    <recommendedName>
        <fullName evidence="3">Carboxylic ester hydrolase</fullName>
        <ecNumber evidence="3">3.1.1.-</ecNumber>
    </recommendedName>
</protein>
<evidence type="ECO:0000256" key="2">
    <source>
        <dbReference type="ARBA" id="ARBA00022801"/>
    </source>
</evidence>
<dbReference type="SUPFAM" id="SSF53474">
    <property type="entry name" value="alpha/beta-Hydrolases"/>
    <property type="match status" value="1"/>
</dbReference>
<keyword evidence="2 3" id="KW-0378">Hydrolase</keyword>
<dbReference type="Gene3D" id="3.40.50.1820">
    <property type="entry name" value="alpha/beta hydrolase"/>
    <property type="match status" value="1"/>
</dbReference>
<feature type="domain" description="Carboxylesterase type B" evidence="6">
    <location>
        <begin position="120"/>
        <end position="601"/>
    </location>
</feature>